<feature type="region of interest" description="Disordered" evidence="1">
    <location>
        <begin position="234"/>
        <end position="275"/>
    </location>
</feature>
<evidence type="ECO:0000313" key="3">
    <source>
        <dbReference type="Proteomes" id="UP000479190"/>
    </source>
</evidence>
<reference evidence="2 3" key="1">
    <citation type="submission" date="2020-02" db="EMBL/GenBank/DDBJ databases">
        <authorList>
            <person name="Ferguson B K."/>
        </authorList>
    </citation>
    <scope>NUCLEOTIDE SEQUENCE [LARGE SCALE GENOMIC DNA]</scope>
</reference>
<evidence type="ECO:0000313" key="2">
    <source>
        <dbReference type="EMBL" id="CAB0043084.1"/>
    </source>
</evidence>
<gene>
    <name evidence="2" type="ORF">TBRA_LOCUS14672</name>
</gene>
<dbReference type="OrthoDB" id="7699172at2759"/>
<accession>A0A6H5IZJ4</accession>
<evidence type="ECO:0008006" key="4">
    <source>
        <dbReference type="Google" id="ProtNLM"/>
    </source>
</evidence>
<name>A0A6H5IZJ4_9HYME</name>
<proteinExistence type="predicted"/>
<dbReference type="EMBL" id="CADCXV010001267">
    <property type="protein sequence ID" value="CAB0043084.1"/>
    <property type="molecule type" value="Genomic_DNA"/>
</dbReference>
<evidence type="ECO:0000256" key="1">
    <source>
        <dbReference type="SAM" id="MobiDB-lite"/>
    </source>
</evidence>
<keyword evidence="3" id="KW-1185">Reference proteome</keyword>
<feature type="compositionally biased region" description="Polar residues" evidence="1">
    <location>
        <begin position="135"/>
        <end position="151"/>
    </location>
</feature>
<feature type="region of interest" description="Disordered" evidence="1">
    <location>
        <begin position="1"/>
        <end position="57"/>
    </location>
</feature>
<protein>
    <recommendedName>
        <fullName evidence="4">Pre-C2HC domain-containing protein</fullName>
    </recommendedName>
</protein>
<feature type="compositionally biased region" description="Basic and acidic residues" evidence="1">
    <location>
        <begin position="41"/>
        <end position="57"/>
    </location>
</feature>
<organism evidence="2 3">
    <name type="scientific">Trichogramma brassicae</name>
    <dbReference type="NCBI Taxonomy" id="86971"/>
    <lineage>
        <taxon>Eukaryota</taxon>
        <taxon>Metazoa</taxon>
        <taxon>Ecdysozoa</taxon>
        <taxon>Arthropoda</taxon>
        <taxon>Hexapoda</taxon>
        <taxon>Insecta</taxon>
        <taxon>Pterygota</taxon>
        <taxon>Neoptera</taxon>
        <taxon>Endopterygota</taxon>
        <taxon>Hymenoptera</taxon>
        <taxon>Apocrita</taxon>
        <taxon>Proctotrupomorpha</taxon>
        <taxon>Chalcidoidea</taxon>
        <taxon>Trichogrammatidae</taxon>
        <taxon>Trichogramma</taxon>
    </lineage>
</organism>
<dbReference type="Proteomes" id="UP000479190">
    <property type="component" value="Unassembled WGS sequence"/>
</dbReference>
<dbReference type="AlphaFoldDB" id="A0A6H5IZJ4"/>
<sequence>MSGTKTYGYTPEGKGSNESESTPSSYQVKALVASGSPLDSGEGKNRDLRDLEKREEEMRGRVEELHVMLMEVKAKQEGIKAPPRNANDKVKEEFEEELGRVNDEWSAVCKVLEEDKKELKKVVEEIDKVRREPESQTPCATIQSQEDTGSGRSAVARRRKTQSDKNELPRCATVAAYLKRKELQPMVEMQTNEEKVTAPVRLDSQVPVAGGRKGGPFPASSSCYPDANLKTADGVTLDSVKPPDAARLRTDSIGGHSDTSSISTRQKRKRTSDGEEALVENPCDVFLQIENHIIEIQETFLMRTRKEKCKEAMDAVPSTLESIRQLVPPTGEAIKAELVKAVDAVQAGIGFDAIRKATDSVVVEVRSKSDLNKLLASSKLQEHGLAATKRDVSVSWPRVAIFDVPNSFSEDSTLEALASQNSDSLDNRSAAEIKALVKFKFKRGSKDPGKTSCLVIEADPSIREALLKARRVYLGTMRCRVGSFNSVTVCYKCQGLHHTSTLCKDEPLCRKCADPHDTRECQERAQPNFCARCKSKGRAHAHDPASACPIYEAAVKRMRERNG</sequence>
<feature type="region of interest" description="Disordered" evidence="1">
    <location>
        <begin position="129"/>
        <end position="167"/>
    </location>
</feature>
<feature type="compositionally biased region" description="Polar residues" evidence="1">
    <location>
        <begin position="16"/>
        <end position="27"/>
    </location>
</feature>